<feature type="domain" description="HTH gntR-type" evidence="9">
    <location>
        <begin position="15"/>
        <end position="83"/>
    </location>
</feature>
<dbReference type="SMART" id="SM00345">
    <property type="entry name" value="HTH_GNTR"/>
    <property type="match status" value="1"/>
</dbReference>
<sequence length="543" mass="59490">MSIQVPYDVRLSACGVKHLALFQAIRDSIVAGKLPPGAKLPSTRMLAESYGLSRGSVSIAYEMLAAEGYVRASVGRGTYVAGADARPMEAVWNRDSGAANKPPSHAKAHGEDDEPAAGLSGSSALGLSVWGLRLVREARLDVSPREGTEVSADKSFETISFKPRGMGERWFPWMSWKAAVSAEWRRRGPAPAEDGAAAAGSAELRRAIAGRLRRERGILCEAEDIVVTGGSMQAIALLAQLLLEPGKSAVAEDPCYSGTQRAIRASGAALIAAPVDRQGIMPDDWQAELLFVTPTRQFPTGAVLTYERRMALLDWAAKRGAWIVEDDYDSEFRWSGRPIEPLKSLDRQGRVVYVGSFSRAMRQEVRIGYAVLPPALREPFMLAKQLYDPYPAGLTEQRALADWMNQGEYDRHLRRTRRIFNRLQGLLREELSKLEPLFDVHPADAGLLLFATWTDSPERYDRFALACRQAGACWGDGTVYAAGQRPDERTALFGFAHLDENGIAKGMRRITETAARLGLIEEPREKESAVLKYAARNGGAGDA</sequence>
<dbReference type="GO" id="GO:0030170">
    <property type="term" value="F:pyridoxal phosphate binding"/>
    <property type="evidence" value="ECO:0007669"/>
    <property type="project" value="InterPro"/>
</dbReference>
<dbReference type="InterPro" id="IPR015424">
    <property type="entry name" value="PyrdxlP-dep_Trfase"/>
</dbReference>
<gene>
    <name evidence="10" type="ORF">OMP38_06835</name>
</gene>
<evidence type="ECO:0000256" key="6">
    <source>
        <dbReference type="ARBA" id="ARBA00023125"/>
    </source>
</evidence>
<dbReference type="PRINTS" id="PR00035">
    <property type="entry name" value="HTHGNTR"/>
</dbReference>
<evidence type="ECO:0000256" key="3">
    <source>
        <dbReference type="ARBA" id="ARBA00022576"/>
    </source>
</evidence>
<keyword evidence="3 10" id="KW-0032">Aminotransferase</keyword>
<dbReference type="GO" id="GO:0003700">
    <property type="term" value="F:DNA-binding transcription factor activity"/>
    <property type="evidence" value="ECO:0007669"/>
    <property type="project" value="InterPro"/>
</dbReference>
<dbReference type="SUPFAM" id="SSF46785">
    <property type="entry name" value="Winged helix' DNA-binding domain"/>
    <property type="match status" value="1"/>
</dbReference>
<keyword evidence="5" id="KW-0805">Transcription regulation</keyword>
<dbReference type="Gene3D" id="3.40.640.10">
    <property type="entry name" value="Type I PLP-dependent aspartate aminotransferase-like (Major domain)"/>
    <property type="match status" value="1"/>
</dbReference>
<organism evidence="10 11">
    <name type="scientific">Cohnella ginsengisoli</name>
    <dbReference type="NCBI Taxonomy" id="425004"/>
    <lineage>
        <taxon>Bacteria</taxon>
        <taxon>Bacillati</taxon>
        <taxon>Bacillota</taxon>
        <taxon>Bacilli</taxon>
        <taxon>Bacillales</taxon>
        <taxon>Paenibacillaceae</taxon>
        <taxon>Cohnella</taxon>
    </lineage>
</organism>
<name>A0A9X4KEM8_9BACL</name>
<accession>A0A9X4KEM8</accession>
<evidence type="ECO:0000256" key="8">
    <source>
        <dbReference type="SAM" id="MobiDB-lite"/>
    </source>
</evidence>
<keyword evidence="11" id="KW-1185">Reference proteome</keyword>
<evidence type="ECO:0000256" key="4">
    <source>
        <dbReference type="ARBA" id="ARBA00022898"/>
    </source>
</evidence>
<dbReference type="RefSeq" id="WP_277564419.1">
    <property type="nucleotide sequence ID" value="NZ_JAPDHZ010000002.1"/>
</dbReference>
<protein>
    <submittedName>
        <fullName evidence="10">PLP-dependent aminotransferase family protein</fullName>
    </submittedName>
</protein>
<evidence type="ECO:0000256" key="5">
    <source>
        <dbReference type="ARBA" id="ARBA00023015"/>
    </source>
</evidence>
<keyword evidence="7" id="KW-0804">Transcription</keyword>
<dbReference type="Gene3D" id="1.10.10.10">
    <property type="entry name" value="Winged helix-like DNA-binding domain superfamily/Winged helix DNA-binding domain"/>
    <property type="match status" value="1"/>
</dbReference>
<dbReference type="PANTHER" id="PTHR46577:SF1">
    <property type="entry name" value="HTH-TYPE TRANSCRIPTIONAL REGULATORY PROTEIN GABR"/>
    <property type="match status" value="1"/>
</dbReference>
<comment type="cofactor">
    <cofactor evidence="1">
        <name>pyridoxal 5'-phosphate</name>
        <dbReference type="ChEBI" id="CHEBI:597326"/>
    </cofactor>
</comment>
<reference evidence="10 11" key="1">
    <citation type="submission" date="2022-10" db="EMBL/GenBank/DDBJ databases">
        <title>Comparative genomic analysis of Cohnella hashimotonis sp. nov., isolated from the International Space Station.</title>
        <authorList>
            <person name="Simpson A."/>
            <person name="Venkateswaran K."/>
        </authorList>
    </citation>
    <scope>NUCLEOTIDE SEQUENCE [LARGE SCALE GENOMIC DNA]</scope>
    <source>
        <strain evidence="10 11">DSM 18997</strain>
    </source>
</reference>
<dbReference type="InterPro" id="IPR051446">
    <property type="entry name" value="HTH_trans_reg/aminotransferase"/>
</dbReference>
<dbReference type="InterPro" id="IPR004839">
    <property type="entry name" value="Aminotransferase_I/II_large"/>
</dbReference>
<evidence type="ECO:0000256" key="1">
    <source>
        <dbReference type="ARBA" id="ARBA00001933"/>
    </source>
</evidence>
<dbReference type="SUPFAM" id="SSF53383">
    <property type="entry name" value="PLP-dependent transferases"/>
    <property type="match status" value="1"/>
</dbReference>
<dbReference type="Proteomes" id="UP001153387">
    <property type="component" value="Unassembled WGS sequence"/>
</dbReference>
<evidence type="ECO:0000313" key="11">
    <source>
        <dbReference type="Proteomes" id="UP001153387"/>
    </source>
</evidence>
<dbReference type="PANTHER" id="PTHR46577">
    <property type="entry name" value="HTH-TYPE TRANSCRIPTIONAL REGULATORY PROTEIN GABR"/>
    <property type="match status" value="1"/>
</dbReference>
<comment type="similarity">
    <text evidence="2">In the C-terminal section; belongs to the class-I pyridoxal-phosphate-dependent aminotransferase family.</text>
</comment>
<evidence type="ECO:0000313" key="10">
    <source>
        <dbReference type="EMBL" id="MDG0790601.1"/>
    </source>
</evidence>
<dbReference type="CDD" id="cd00609">
    <property type="entry name" value="AAT_like"/>
    <property type="match status" value="1"/>
</dbReference>
<evidence type="ECO:0000259" key="9">
    <source>
        <dbReference type="PROSITE" id="PS50949"/>
    </source>
</evidence>
<comment type="caution">
    <text evidence="10">The sequence shown here is derived from an EMBL/GenBank/DDBJ whole genome shotgun (WGS) entry which is preliminary data.</text>
</comment>
<feature type="region of interest" description="Disordered" evidence="8">
    <location>
        <begin position="94"/>
        <end position="120"/>
    </location>
</feature>
<dbReference type="CDD" id="cd07377">
    <property type="entry name" value="WHTH_GntR"/>
    <property type="match status" value="1"/>
</dbReference>
<dbReference type="InterPro" id="IPR036390">
    <property type="entry name" value="WH_DNA-bd_sf"/>
</dbReference>
<keyword evidence="4" id="KW-0663">Pyridoxal phosphate</keyword>
<dbReference type="PROSITE" id="PS50949">
    <property type="entry name" value="HTH_GNTR"/>
    <property type="match status" value="1"/>
</dbReference>
<dbReference type="Pfam" id="PF00392">
    <property type="entry name" value="GntR"/>
    <property type="match status" value="1"/>
</dbReference>
<proteinExistence type="inferred from homology"/>
<dbReference type="Pfam" id="PF00155">
    <property type="entry name" value="Aminotran_1_2"/>
    <property type="match status" value="1"/>
</dbReference>
<dbReference type="InterPro" id="IPR015421">
    <property type="entry name" value="PyrdxlP-dep_Trfase_major"/>
</dbReference>
<dbReference type="InterPro" id="IPR000524">
    <property type="entry name" value="Tscrpt_reg_HTH_GntR"/>
</dbReference>
<dbReference type="GO" id="GO:0003677">
    <property type="term" value="F:DNA binding"/>
    <property type="evidence" value="ECO:0007669"/>
    <property type="project" value="UniProtKB-KW"/>
</dbReference>
<dbReference type="EMBL" id="JAPDHZ010000002">
    <property type="protein sequence ID" value="MDG0790601.1"/>
    <property type="molecule type" value="Genomic_DNA"/>
</dbReference>
<evidence type="ECO:0000256" key="2">
    <source>
        <dbReference type="ARBA" id="ARBA00005384"/>
    </source>
</evidence>
<keyword evidence="3 10" id="KW-0808">Transferase</keyword>
<keyword evidence="6" id="KW-0238">DNA-binding</keyword>
<dbReference type="InterPro" id="IPR036388">
    <property type="entry name" value="WH-like_DNA-bd_sf"/>
</dbReference>
<dbReference type="GO" id="GO:0008483">
    <property type="term" value="F:transaminase activity"/>
    <property type="evidence" value="ECO:0007669"/>
    <property type="project" value="UniProtKB-KW"/>
</dbReference>
<dbReference type="AlphaFoldDB" id="A0A9X4KEM8"/>
<evidence type="ECO:0000256" key="7">
    <source>
        <dbReference type="ARBA" id="ARBA00023163"/>
    </source>
</evidence>